<evidence type="ECO:0000256" key="1">
    <source>
        <dbReference type="ARBA" id="ARBA00022679"/>
    </source>
</evidence>
<dbReference type="InterPro" id="IPR026669">
    <property type="entry name" value="Arsenite_MeTrfase-like"/>
</dbReference>
<proteinExistence type="inferred from homology"/>
<comment type="catalytic activity">
    <reaction evidence="8">
        <text>arsenic triglutathione + 3 [thioredoxin]-dithiol + 3 S-adenosyl-L-methionine = trimethylarsine + 3 [thioredoxin]-disulfide + 3 glutathione + 3 S-adenosyl-L-homocysteine + 3 H(+)</text>
        <dbReference type="Rhea" id="RHEA:69432"/>
        <dbReference type="Rhea" id="RHEA-COMP:10698"/>
        <dbReference type="Rhea" id="RHEA-COMP:10700"/>
        <dbReference type="ChEBI" id="CHEBI:15378"/>
        <dbReference type="ChEBI" id="CHEBI:27130"/>
        <dbReference type="ChEBI" id="CHEBI:29950"/>
        <dbReference type="ChEBI" id="CHEBI:50058"/>
        <dbReference type="ChEBI" id="CHEBI:57856"/>
        <dbReference type="ChEBI" id="CHEBI:57925"/>
        <dbReference type="ChEBI" id="CHEBI:59789"/>
        <dbReference type="ChEBI" id="CHEBI:183640"/>
        <dbReference type="EC" id="2.1.1.137"/>
    </reaction>
</comment>
<dbReference type="SUPFAM" id="SSF53335">
    <property type="entry name" value="S-adenosyl-L-methionine-dependent methyltransferases"/>
    <property type="match status" value="1"/>
</dbReference>
<dbReference type="EC" id="2.1.1.137" evidence="4"/>
<reference evidence="10" key="1">
    <citation type="submission" date="2019-12" db="EMBL/GenBank/DDBJ databases">
        <title>Clostridiaceae gen. nov. sp. nov., isolated from sediment in Xinjiang, China.</title>
        <authorList>
            <person name="Zhang R."/>
        </authorList>
    </citation>
    <scope>NUCLEOTIDE SEQUENCE</scope>
    <source>
        <strain evidence="10">D2Q-11</strain>
    </source>
</reference>
<evidence type="ECO:0000256" key="6">
    <source>
        <dbReference type="ARBA" id="ARBA00047941"/>
    </source>
</evidence>
<dbReference type="CDD" id="cd02440">
    <property type="entry name" value="AdoMet_MTases"/>
    <property type="match status" value="1"/>
</dbReference>
<comment type="similarity">
    <text evidence="3">Belongs to the methyltransferase superfamily. Arsenite methyltransferase family.</text>
</comment>
<evidence type="ECO:0000256" key="4">
    <source>
        <dbReference type="ARBA" id="ARBA00034521"/>
    </source>
</evidence>
<evidence type="ECO:0000259" key="9">
    <source>
        <dbReference type="Pfam" id="PF13847"/>
    </source>
</evidence>
<dbReference type="GO" id="GO:0032259">
    <property type="term" value="P:methylation"/>
    <property type="evidence" value="ECO:0007669"/>
    <property type="project" value="UniProtKB-KW"/>
</dbReference>
<accession>A0A942Z9W1</accession>
<evidence type="ECO:0000256" key="3">
    <source>
        <dbReference type="ARBA" id="ARBA00034487"/>
    </source>
</evidence>
<evidence type="ECO:0000256" key="7">
    <source>
        <dbReference type="ARBA" id="ARBA00047943"/>
    </source>
</evidence>
<keyword evidence="11" id="KW-1185">Reference proteome</keyword>
<gene>
    <name evidence="10" type="ORF">GOQ27_14035</name>
</gene>
<sequence>MTKNKEDIRDFIRKKYSEVAQKGAEASCCGGGCSCSDDPVDINETSIKIGYSKDDLSNVPSQSNMALGCGNPIAIASLKEGETVLDLGSGGGFDCFLARMQVGHTGYVIGVDMTPDMIKLSRENAMESGYTNVEFRLGEIEHLPIADSTI</sequence>
<evidence type="ECO:0000256" key="5">
    <source>
        <dbReference type="ARBA" id="ARBA00034545"/>
    </source>
</evidence>
<evidence type="ECO:0000313" key="11">
    <source>
        <dbReference type="Proteomes" id="UP000724672"/>
    </source>
</evidence>
<dbReference type="InterPro" id="IPR029063">
    <property type="entry name" value="SAM-dependent_MTases_sf"/>
</dbReference>
<dbReference type="PANTHER" id="PTHR43675">
    <property type="entry name" value="ARSENITE METHYLTRANSFERASE"/>
    <property type="match status" value="1"/>
</dbReference>
<evidence type="ECO:0000256" key="2">
    <source>
        <dbReference type="ARBA" id="ARBA00022691"/>
    </source>
</evidence>
<dbReference type="InterPro" id="IPR025714">
    <property type="entry name" value="Methyltranfer_dom"/>
</dbReference>
<comment type="caution">
    <text evidence="10">The sequence shown here is derived from an EMBL/GenBank/DDBJ whole genome shotgun (WGS) entry which is preliminary data.</text>
</comment>
<protein>
    <recommendedName>
        <fullName evidence="5">Arsenite methyltransferase</fullName>
        <ecNumber evidence="4">2.1.1.137</ecNumber>
    </recommendedName>
</protein>
<keyword evidence="10" id="KW-0489">Methyltransferase</keyword>
<keyword evidence="1" id="KW-0808">Transferase</keyword>
<feature type="domain" description="Methyltransferase" evidence="9">
    <location>
        <begin position="79"/>
        <end position="147"/>
    </location>
</feature>
<dbReference type="PANTHER" id="PTHR43675:SF8">
    <property type="entry name" value="ARSENITE METHYLTRANSFERASE"/>
    <property type="match status" value="1"/>
</dbReference>
<organism evidence="10 11">
    <name type="scientific">Anaeromonas frigoriresistens</name>
    <dbReference type="NCBI Taxonomy" id="2683708"/>
    <lineage>
        <taxon>Bacteria</taxon>
        <taxon>Bacillati</taxon>
        <taxon>Bacillota</taxon>
        <taxon>Tissierellia</taxon>
        <taxon>Tissierellales</taxon>
        <taxon>Thermohalobacteraceae</taxon>
        <taxon>Anaeromonas</taxon>
    </lineage>
</organism>
<name>A0A942Z9W1_9FIRM</name>
<comment type="catalytic activity">
    <reaction evidence="6">
        <text>arsenic triglutathione + [thioredoxin]-dithiol + S-adenosyl-L-methionine + 2 H2O = methylarsonous acid + [thioredoxin]-disulfide + 3 glutathione + S-adenosyl-L-homocysteine + H(+)</text>
        <dbReference type="Rhea" id="RHEA:69460"/>
        <dbReference type="Rhea" id="RHEA-COMP:10698"/>
        <dbReference type="Rhea" id="RHEA-COMP:10700"/>
        <dbReference type="ChEBI" id="CHEBI:15377"/>
        <dbReference type="ChEBI" id="CHEBI:15378"/>
        <dbReference type="ChEBI" id="CHEBI:17826"/>
        <dbReference type="ChEBI" id="CHEBI:29950"/>
        <dbReference type="ChEBI" id="CHEBI:50058"/>
        <dbReference type="ChEBI" id="CHEBI:57856"/>
        <dbReference type="ChEBI" id="CHEBI:57925"/>
        <dbReference type="ChEBI" id="CHEBI:59789"/>
        <dbReference type="ChEBI" id="CHEBI:183640"/>
        <dbReference type="EC" id="2.1.1.137"/>
    </reaction>
</comment>
<evidence type="ECO:0000313" key="10">
    <source>
        <dbReference type="EMBL" id="MBS4539589.1"/>
    </source>
</evidence>
<keyword evidence="2" id="KW-0949">S-adenosyl-L-methionine</keyword>
<dbReference type="GO" id="GO:0030791">
    <property type="term" value="F:arsenite methyltransferase activity"/>
    <property type="evidence" value="ECO:0007669"/>
    <property type="project" value="UniProtKB-EC"/>
</dbReference>
<dbReference type="Proteomes" id="UP000724672">
    <property type="component" value="Unassembled WGS sequence"/>
</dbReference>
<dbReference type="EMBL" id="WSFT01000053">
    <property type="protein sequence ID" value="MBS4539589.1"/>
    <property type="molecule type" value="Genomic_DNA"/>
</dbReference>
<dbReference type="Pfam" id="PF13847">
    <property type="entry name" value="Methyltransf_31"/>
    <property type="match status" value="1"/>
</dbReference>
<comment type="catalytic activity">
    <reaction evidence="7">
        <text>arsenic triglutathione + 2 [thioredoxin]-dithiol + 2 S-adenosyl-L-methionine + H2O = dimethylarsinous acid + 2 [thioredoxin]-disulfide + 3 glutathione + 2 S-adenosyl-L-homocysteine + 2 H(+)</text>
        <dbReference type="Rhea" id="RHEA:69464"/>
        <dbReference type="Rhea" id="RHEA-COMP:10698"/>
        <dbReference type="Rhea" id="RHEA-COMP:10700"/>
        <dbReference type="ChEBI" id="CHEBI:15377"/>
        <dbReference type="ChEBI" id="CHEBI:15378"/>
        <dbReference type="ChEBI" id="CHEBI:23808"/>
        <dbReference type="ChEBI" id="CHEBI:29950"/>
        <dbReference type="ChEBI" id="CHEBI:50058"/>
        <dbReference type="ChEBI" id="CHEBI:57856"/>
        <dbReference type="ChEBI" id="CHEBI:57925"/>
        <dbReference type="ChEBI" id="CHEBI:59789"/>
        <dbReference type="ChEBI" id="CHEBI:183640"/>
        <dbReference type="EC" id="2.1.1.137"/>
    </reaction>
</comment>
<dbReference type="AlphaFoldDB" id="A0A942Z9W1"/>
<dbReference type="Gene3D" id="3.40.50.150">
    <property type="entry name" value="Vaccinia Virus protein VP39"/>
    <property type="match status" value="1"/>
</dbReference>
<evidence type="ECO:0000256" key="8">
    <source>
        <dbReference type="ARBA" id="ARBA00048428"/>
    </source>
</evidence>